<evidence type="ECO:0000256" key="7">
    <source>
        <dbReference type="PIRSR" id="PIRSR037217-2"/>
    </source>
</evidence>
<name>A0AAD7IRW3_9AGAR</name>
<dbReference type="PIRSF" id="PIRSF037217">
    <property type="entry name" value="Carboxypeptidase_S"/>
    <property type="match status" value="1"/>
</dbReference>
<organism evidence="10 11">
    <name type="scientific">Mycena metata</name>
    <dbReference type="NCBI Taxonomy" id="1033252"/>
    <lineage>
        <taxon>Eukaryota</taxon>
        <taxon>Fungi</taxon>
        <taxon>Dikarya</taxon>
        <taxon>Basidiomycota</taxon>
        <taxon>Agaricomycotina</taxon>
        <taxon>Agaricomycetes</taxon>
        <taxon>Agaricomycetidae</taxon>
        <taxon>Agaricales</taxon>
        <taxon>Marasmiineae</taxon>
        <taxon>Mycenaceae</taxon>
        <taxon>Mycena</taxon>
    </lineage>
</organism>
<dbReference type="Pfam" id="PF07687">
    <property type="entry name" value="M20_dimer"/>
    <property type="match status" value="1"/>
</dbReference>
<dbReference type="SUPFAM" id="SSF53187">
    <property type="entry name" value="Zn-dependent exopeptidases"/>
    <property type="match status" value="1"/>
</dbReference>
<evidence type="ECO:0000313" key="11">
    <source>
        <dbReference type="Proteomes" id="UP001215598"/>
    </source>
</evidence>
<dbReference type="Gene3D" id="1.10.150.900">
    <property type="match status" value="1"/>
</dbReference>
<evidence type="ECO:0000256" key="1">
    <source>
        <dbReference type="ARBA" id="ARBA00006247"/>
    </source>
</evidence>
<accession>A0AAD7IRW3</accession>
<comment type="caution">
    <text evidence="10">The sequence shown here is derived from an EMBL/GenBank/DDBJ whole genome shotgun (WGS) entry which is preliminary data.</text>
</comment>
<dbReference type="GO" id="GO:0000328">
    <property type="term" value="C:fungal-type vacuole lumen"/>
    <property type="evidence" value="ECO:0007669"/>
    <property type="project" value="TreeGrafter"/>
</dbReference>
<dbReference type="PANTHER" id="PTHR45962:SF1">
    <property type="entry name" value="N-FATTY-ACYL-AMINO ACID SYNTHASE_HYDROLASE PM20D1"/>
    <property type="match status" value="1"/>
</dbReference>
<evidence type="ECO:0000256" key="8">
    <source>
        <dbReference type="SAM" id="Phobius"/>
    </source>
</evidence>
<dbReference type="InterPro" id="IPR017141">
    <property type="entry name" value="Pept_M20_carboxypep"/>
</dbReference>
<dbReference type="InterPro" id="IPR011650">
    <property type="entry name" value="Peptidase_M20_dimer"/>
</dbReference>
<dbReference type="InterPro" id="IPR036264">
    <property type="entry name" value="Bact_exopeptidase_dim_dom"/>
</dbReference>
<evidence type="ECO:0000256" key="5">
    <source>
        <dbReference type="ARBA" id="ARBA00022833"/>
    </source>
</evidence>
<dbReference type="Pfam" id="PF01546">
    <property type="entry name" value="Peptidase_M20"/>
    <property type="match status" value="1"/>
</dbReference>
<protein>
    <recommendedName>
        <fullName evidence="9">Peptidase M20 dimerisation domain-containing protein</fullName>
    </recommendedName>
</protein>
<evidence type="ECO:0000313" key="10">
    <source>
        <dbReference type="EMBL" id="KAJ7749199.1"/>
    </source>
</evidence>
<dbReference type="SUPFAM" id="SSF55031">
    <property type="entry name" value="Bacterial exopeptidase dimerisation domain"/>
    <property type="match status" value="1"/>
</dbReference>
<feature type="binding site" evidence="7">
    <location>
        <position position="207"/>
    </location>
    <ligand>
        <name>Zn(2+)</name>
        <dbReference type="ChEBI" id="CHEBI:29105"/>
        <label>1</label>
    </ligand>
</feature>
<dbReference type="EMBL" id="JARKIB010000070">
    <property type="protein sequence ID" value="KAJ7749199.1"/>
    <property type="molecule type" value="Genomic_DNA"/>
</dbReference>
<feature type="binding site" evidence="7">
    <location>
        <position position="549"/>
    </location>
    <ligand>
        <name>Zn(2+)</name>
        <dbReference type="ChEBI" id="CHEBI:29105"/>
        <label>1</label>
    </ligand>
</feature>
<feature type="transmembrane region" description="Helical" evidence="8">
    <location>
        <begin position="23"/>
        <end position="42"/>
    </location>
</feature>
<evidence type="ECO:0000256" key="2">
    <source>
        <dbReference type="ARBA" id="ARBA00022670"/>
    </source>
</evidence>
<keyword evidence="8" id="KW-1133">Transmembrane helix</keyword>
<keyword evidence="8" id="KW-0472">Membrane</keyword>
<keyword evidence="3 7" id="KW-0479">Metal-binding</keyword>
<reference evidence="10" key="1">
    <citation type="submission" date="2023-03" db="EMBL/GenBank/DDBJ databases">
        <title>Massive genome expansion in bonnet fungi (Mycena s.s.) driven by repeated elements and novel gene families across ecological guilds.</title>
        <authorList>
            <consortium name="Lawrence Berkeley National Laboratory"/>
            <person name="Harder C.B."/>
            <person name="Miyauchi S."/>
            <person name="Viragh M."/>
            <person name="Kuo A."/>
            <person name="Thoen E."/>
            <person name="Andreopoulos B."/>
            <person name="Lu D."/>
            <person name="Skrede I."/>
            <person name="Drula E."/>
            <person name="Henrissat B."/>
            <person name="Morin E."/>
            <person name="Kohler A."/>
            <person name="Barry K."/>
            <person name="LaButti K."/>
            <person name="Morin E."/>
            <person name="Salamov A."/>
            <person name="Lipzen A."/>
            <person name="Mereny Z."/>
            <person name="Hegedus B."/>
            <person name="Baldrian P."/>
            <person name="Stursova M."/>
            <person name="Weitz H."/>
            <person name="Taylor A."/>
            <person name="Grigoriev I.V."/>
            <person name="Nagy L.G."/>
            <person name="Martin F."/>
            <person name="Kauserud H."/>
        </authorList>
    </citation>
    <scope>NUCLEOTIDE SEQUENCE</scope>
    <source>
        <strain evidence="10">CBHHK182m</strain>
    </source>
</reference>
<keyword evidence="8" id="KW-0812">Transmembrane</keyword>
<feature type="binding site" evidence="7">
    <location>
        <position position="172"/>
    </location>
    <ligand>
        <name>Zn(2+)</name>
        <dbReference type="ChEBI" id="CHEBI:29105"/>
        <label>2</label>
    </ligand>
</feature>
<keyword evidence="2" id="KW-0645">Protease</keyword>
<keyword evidence="4" id="KW-0378">Hydrolase</keyword>
<dbReference type="PANTHER" id="PTHR45962">
    <property type="entry name" value="N-FATTY-ACYL-AMINO ACID SYNTHASE/HYDROLASE PM20D1"/>
    <property type="match status" value="1"/>
</dbReference>
<feature type="binding site" evidence="7">
    <location>
        <position position="207"/>
    </location>
    <ligand>
        <name>Zn(2+)</name>
        <dbReference type="ChEBI" id="CHEBI:29105"/>
        <label>2</label>
    </ligand>
</feature>
<dbReference type="AlphaFoldDB" id="A0AAD7IRW3"/>
<dbReference type="PROSITE" id="PS00758">
    <property type="entry name" value="ARGE_DAPE_CPG2_1"/>
    <property type="match status" value="1"/>
</dbReference>
<evidence type="ECO:0000256" key="4">
    <source>
        <dbReference type="ARBA" id="ARBA00022801"/>
    </source>
</evidence>
<gene>
    <name evidence="10" type="ORF">B0H16DRAFT_1420423</name>
</gene>
<comment type="similarity">
    <text evidence="1">Belongs to the peptidase M20A family.</text>
</comment>
<dbReference type="Gene3D" id="3.40.630.10">
    <property type="entry name" value="Zn peptidases"/>
    <property type="match status" value="1"/>
</dbReference>
<feature type="binding site" evidence="7">
    <location>
        <position position="270"/>
    </location>
    <ligand>
        <name>Zn(2+)</name>
        <dbReference type="ChEBI" id="CHEBI:29105"/>
        <label>2</label>
    </ligand>
</feature>
<dbReference type="GO" id="GO:0004181">
    <property type="term" value="F:metallocarboxypeptidase activity"/>
    <property type="evidence" value="ECO:0007669"/>
    <property type="project" value="InterPro"/>
</dbReference>
<dbReference type="CDD" id="cd05674">
    <property type="entry name" value="M20_yscS"/>
    <property type="match status" value="1"/>
</dbReference>
<feature type="active site" description="Proton acceptor" evidence="6">
    <location>
        <position position="241"/>
    </location>
</feature>
<evidence type="ECO:0000256" key="3">
    <source>
        <dbReference type="ARBA" id="ARBA00022723"/>
    </source>
</evidence>
<keyword evidence="5 7" id="KW-0862">Zinc</keyword>
<keyword evidence="11" id="KW-1185">Reference proteome</keyword>
<dbReference type="InterPro" id="IPR001261">
    <property type="entry name" value="ArgE/DapE_CS"/>
</dbReference>
<dbReference type="GO" id="GO:0046872">
    <property type="term" value="F:metal ion binding"/>
    <property type="evidence" value="ECO:0007669"/>
    <property type="project" value="UniProtKB-KW"/>
</dbReference>
<feature type="active site" evidence="6">
    <location>
        <position position="174"/>
    </location>
</feature>
<dbReference type="InterPro" id="IPR002933">
    <property type="entry name" value="Peptidase_M20"/>
</dbReference>
<feature type="domain" description="Peptidase M20 dimerisation" evidence="9">
    <location>
        <begin position="288"/>
        <end position="427"/>
    </location>
</feature>
<dbReference type="GO" id="GO:0051603">
    <property type="term" value="P:proteolysis involved in protein catabolic process"/>
    <property type="evidence" value="ECO:0007669"/>
    <property type="project" value="TreeGrafter"/>
</dbReference>
<dbReference type="Proteomes" id="UP001215598">
    <property type="component" value="Unassembled WGS sequence"/>
</dbReference>
<evidence type="ECO:0000256" key="6">
    <source>
        <dbReference type="PIRSR" id="PIRSR037217-1"/>
    </source>
</evidence>
<sequence>MDAKCKTGLPVLGGVQPPRVRRVLWPTLVAGVAFLALLHLLVSPSVRPIYRSPALPLASSALLCPQEKSLAPEKNSELWNDLTALHATNDFLMRAVGQLSRAIQLPTETFDEMDRVGEDERWLTRAPFVDHLATAFPLVHASLELQKVNTYGLMYIWQGSDASLKPLLLMSHYDVVPVSSSSADKWTHPAYSGYFDGENIWGRGAWDDKAGIISKLLTIEVLLEKKFVPARTVVLSFGFDEEAGGAQGAGHLAPALLERFGPDSFAMIMDEGGGSWEQFGGLFAFPSVAERGSANVKIEVQTPGGHSSVPPEHTSIGMLAALIVHFENNAPGASIEVDTPTFEGLQCLAAHAPDMPGLLKRAIQSARTNPVALKAVEAILLKDPIFRAIVGTTQAVDVVSGGVKSNALPEQALAVVNHRIAIKSSVNATLTRDAELTRDLAARFNLSVTAFGELLTPVGAPSFGSLALTTIDTLEPAPISPSDAPAYRLLAGTIRATFHATRKDEEKEIFVAPSMMAGNTDTRFYWDLSQHIFRYDYSNVLGEGTGEVHTVDEHLRATSLVEMITFFTTLVLNADEGAL</sequence>
<feature type="binding site" evidence="7">
    <location>
        <position position="242"/>
    </location>
    <ligand>
        <name>Zn(2+)</name>
        <dbReference type="ChEBI" id="CHEBI:29105"/>
        <label>1</label>
    </ligand>
</feature>
<proteinExistence type="inferred from homology"/>
<evidence type="ECO:0000259" key="9">
    <source>
        <dbReference type="Pfam" id="PF07687"/>
    </source>
</evidence>
<dbReference type="InterPro" id="IPR047177">
    <property type="entry name" value="Pept_M20A"/>
</dbReference>